<evidence type="ECO:0000256" key="6">
    <source>
        <dbReference type="SAM" id="SignalP"/>
    </source>
</evidence>
<feature type="signal peptide" evidence="6">
    <location>
        <begin position="1"/>
        <end position="32"/>
    </location>
</feature>
<dbReference type="InterPro" id="IPR002491">
    <property type="entry name" value="ABC_transptr_periplasmic_BD"/>
</dbReference>
<evidence type="ECO:0000256" key="2">
    <source>
        <dbReference type="ARBA" id="ARBA00008814"/>
    </source>
</evidence>
<keyword evidence="9" id="KW-1185">Reference proteome</keyword>
<reference evidence="9" key="1">
    <citation type="journal article" date="2019" name="Int. J. Syst. Evol. Microbiol.">
        <title>The Global Catalogue of Microorganisms (GCM) 10K type strain sequencing project: providing services to taxonomists for standard genome sequencing and annotation.</title>
        <authorList>
            <consortium name="The Broad Institute Genomics Platform"/>
            <consortium name="The Broad Institute Genome Sequencing Center for Infectious Disease"/>
            <person name="Wu L."/>
            <person name="Ma J."/>
        </authorList>
    </citation>
    <scope>NUCLEOTIDE SEQUENCE [LARGE SCALE GENOMIC DNA]</scope>
    <source>
        <strain evidence="9">JCM 17388</strain>
    </source>
</reference>
<feature type="chain" id="PRO_5047124573" evidence="6">
    <location>
        <begin position="33"/>
        <end position="370"/>
    </location>
</feature>
<organism evidence="8 9">
    <name type="scientific">Streptosporangium oxazolinicum</name>
    <dbReference type="NCBI Taxonomy" id="909287"/>
    <lineage>
        <taxon>Bacteria</taxon>
        <taxon>Bacillati</taxon>
        <taxon>Actinomycetota</taxon>
        <taxon>Actinomycetes</taxon>
        <taxon>Streptosporangiales</taxon>
        <taxon>Streptosporangiaceae</taxon>
        <taxon>Streptosporangium</taxon>
    </lineage>
</organism>
<keyword evidence="3" id="KW-0813">Transport</keyword>
<dbReference type="Proteomes" id="UP001501251">
    <property type="component" value="Unassembled WGS sequence"/>
</dbReference>
<evidence type="ECO:0000256" key="3">
    <source>
        <dbReference type="ARBA" id="ARBA00022448"/>
    </source>
</evidence>
<dbReference type="EMBL" id="BAABAQ010000019">
    <property type="protein sequence ID" value="GAA4208606.1"/>
    <property type="molecule type" value="Genomic_DNA"/>
</dbReference>
<evidence type="ECO:0000256" key="4">
    <source>
        <dbReference type="ARBA" id="ARBA00022729"/>
    </source>
</evidence>
<dbReference type="PANTHER" id="PTHR30532:SF24">
    <property type="entry name" value="FERRIC ENTEROBACTIN-BINDING PERIPLASMIC PROTEIN FEPB"/>
    <property type="match status" value="1"/>
</dbReference>
<feature type="compositionally biased region" description="Polar residues" evidence="5">
    <location>
        <begin position="32"/>
        <end position="50"/>
    </location>
</feature>
<dbReference type="SUPFAM" id="SSF53807">
    <property type="entry name" value="Helical backbone' metal receptor"/>
    <property type="match status" value="1"/>
</dbReference>
<evidence type="ECO:0000259" key="7">
    <source>
        <dbReference type="PROSITE" id="PS50983"/>
    </source>
</evidence>
<evidence type="ECO:0000256" key="1">
    <source>
        <dbReference type="ARBA" id="ARBA00004196"/>
    </source>
</evidence>
<sequence>MTSSIFRRGRRWRLTPAIALAALLALTGCASTDTGARNEPTTGPASSEPSSEPVGLLPAAEGTTTYPLTLTTWAGESTLQKRPERIAVVGMSPNMDALQSLNVTPVYALTEDPVVGWRDNAWAQKIEKVDTATRKDAINFEGIAATNPDLIVAVGTIVEKPDFQKLADIAPVLETEKEGEIPWQDLQRLVGKTLDLGAAADKVVTSAEQTIAEVATAHPQFAGKTITIANDYGPQYGLSYYTVAGSITEGVMTNLGFTANPNAKKFVDEDVVPDENLGLLDADLLVVVYSSEAIRKAREAKPLFKALKPVTEGRYVALTLVEGDPTKLTNAAGQQVENVTWMLRMGASATSLPWGVKVIADQWLAGAKLS</sequence>
<evidence type="ECO:0000313" key="8">
    <source>
        <dbReference type="EMBL" id="GAA4208606.1"/>
    </source>
</evidence>
<dbReference type="InterPro" id="IPR051313">
    <property type="entry name" value="Bact_iron-sidero_bind"/>
</dbReference>
<name>A0ABP8BJM9_9ACTN</name>
<comment type="subcellular location">
    <subcellularLocation>
        <location evidence="1">Cell envelope</location>
    </subcellularLocation>
</comment>
<feature type="domain" description="Fe/B12 periplasmic-binding" evidence="7">
    <location>
        <begin position="94"/>
        <end position="351"/>
    </location>
</feature>
<protein>
    <submittedName>
        <fullName evidence="8">Iron-siderophore ABC transporter substrate-binding protein</fullName>
    </submittedName>
</protein>
<dbReference type="Gene3D" id="3.40.50.1980">
    <property type="entry name" value="Nitrogenase molybdenum iron protein domain"/>
    <property type="match status" value="2"/>
</dbReference>
<comment type="caution">
    <text evidence="8">The sequence shown here is derived from an EMBL/GenBank/DDBJ whole genome shotgun (WGS) entry which is preliminary data.</text>
</comment>
<keyword evidence="4 6" id="KW-0732">Signal</keyword>
<proteinExistence type="inferred from homology"/>
<evidence type="ECO:0000256" key="5">
    <source>
        <dbReference type="SAM" id="MobiDB-lite"/>
    </source>
</evidence>
<dbReference type="PANTHER" id="PTHR30532">
    <property type="entry name" value="IRON III DICITRATE-BINDING PERIPLASMIC PROTEIN"/>
    <property type="match status" value="1"/>
</dbReference>
<dbReference type="PROSITE" id="PS50983">
    <property type="entry name" value="FE_B12_PBP"/>
    <property type="match status" value="1"/>
</dbReference>
<gene>
    <name evidence="8" type="ORF">GCM10022252_73950</name>
</gene>
<comment type="similarity">
    <text evidence="2">Belongs to the bacterial solute-binding protein 8 family.</text>
</comment>
<dbReference type="Pfam" id="PF01497">
    <property type="entry name" value="Peripla_BP_2"/>
    <property type="match status" value="1"/>
</dbReference>
<feature type="region of interest" description="Disordered" evidence="5">
    <location>
        <begin position="32"/>
        <end position="57"/>
    </location>
</feature>
<evidence type="ECO:0000313" key="9">
    <source>
        <dbReference type="Proteomes" id="UP001501251"/>
    </source>
</evidence>
<dbReference type="RefSeq" id="WP_344922970.1">
    <property type="nucleotide sequence ID" value="NZ_BAABAQ010000019.1"/>
</dbReference>
<dbReference type="PROSITE" id="PS51257">
    <property type="entry name" value="PROKAR_LIPOPROTEIN"/>
    <property type="match status" value="1"/>
</dbReference>
<accession>A0ABP8BJM9</accession>